<keyword evidence="4" id="KW-0646">Protease inhibitor</keyword>
<dbReference type="Pfam" id="PF13768">
    <property type="entry name" value="VWA_3"/>
    <property type="match status" value="1"/>
</dbReference>
<reference evidence="11" key="2">
    <citation type="submission" date="2025-09" db="UniProtKB">
        <authorList>
            <consortium name="Ensembl"/>
        </authorList>
    </citation>
    <scope>IDENTIFICATION</scope>
</reference>
<dbReference type="Pfam" id="PF08487">
    <property type="entry name" value="VIT"/>
    <property type="match status" value="1"/>
</dbReference>
<evidence type="ECO:0000259" key="10">
    <source>
        <dbReference type="PROSITE" id="PS51468"/>
    </source>
</evidence>
<dbReference type="PANTHER" id="PTHR10338">
    <property type="entry name" value="INTER-ALPHA-TRYPSIN INHIBITOR HEAVY CHAIN FAMILY MEMBER"/>
    <property type="match status" value="1"/>
</dbReference>
<keyword evidence="6" id="KW-0722">Serine protease inhibitor</keyword>
<dbReference type="GO" id="GO:0005576">
    <property type="term" value="C:extracellular region"/>
    <property type="evidence" value="ECO:0007669"/>
    <property type="project" value="UniProtKB-SubCell"/>
</dbReference>
<dbReference type="Ensembl" id="ENSGMOT00000001151.2">
    <property type="protein sequence ID" value="ENSGMOP00000001114.2"/>
    <property type="gene ID" value="ENSGMOG00000001052.2"/>
</dbReference>
<evidence type="ECO:0000256" key="1">
    <source>
        <dbReference type="ARBA" id="ARBA00004613"/>
    </source>
</evidence>
<dbReference type="InterPro" id="IPR010600">
    <property type="entry name" value="ITI_HC_C"/>
</dbReference>
<accession>A0A8C4YYH6</accession>
<evidence type="ECO:0000313" key="12">
    <source>
        <dbReference type="Proteomes" id="UP000694546"/>
    </source>
</evidence>
<dbReference type="PROSITE" id="PS51468">
    <property type="entry name" value="VIT"/>
    <property type="match status" value="1"/>
</dbReference>
<feature type="region of interest" description="Disordered" evidence="8">
    <location>
        <begin position="591"/>
        <end position="624"/>
    </location>
</feature>
<evidence type="ECO:0000256" key="7">
    <source>
        <dbReference type="ARBA" id="ARBA00023180"/>
    </source>
</evidence>
<sequence length="888" mass="97459">QVKDIIARESKPHIQELSIKTTIISRYAFTAVHSTMLNRHSAAAEGVFQFPVPADAYVTNFTMIVGGRVYQSEIKPREKKKVRQDTEGAGTAKPKDGSPPADGSTETETFRMAAVIPGRNRAVFLLTYEQLLRRRLGRYEHVTSLRPLQLISRLSLDVIIVDHAPISQLEVLPLRNGGGRAGSGKTDLPITTVIKQNKNFCQVSFSPNIVQQAKIATSGNLGDFVVRYDVERELGIGDIQVMNGHFVHYFAPKDLPVVPKNVVFVIDTSASMLGTKIRQTKDALFTILKDLRPDDRFNFVSFSNKVKVWQPGRLVPVTPLNVRDAKKFIYTLAPSGGTNIDEAMQTGSVLLRDFLAGPDASQNSVSLVIFLTDGRPTVGVVKSNAILGNARQAVQEKFCVFTIGLGNDVDYRLLERMALENCGMMRRIAEDADASAMLKGFYDEIGTPLLSDIRINYPEDSVQYVTQSLFTNYFNGSEIVVAGRLTDRDAGSLHVQVTASSSDKTIVLETDVPLRQRQEETKRHVKAAVAAADFVERLWGFLSIKEGLRSRLRSQTSGEREGLTRHATDLSLAYNFLTPLTNLNVERPQVMANGSMAPPPPPTAAPSSSRSQGPGGPANERPARKSVTFTKTSADGDPHFVVEFPQSKLTVCFNINGEPGHVLRLVSDHKHSGVTVNGKLIGAPAPPGSHKQQRTYFSTITVVVDRPGRRAYIEVTPKKVILDGHDRLVLPCDATVAVQSGEVAVAVAAGANVTVTLGGTVAFVILLHRYKNPAPYQRDHVGFYISNSKGLSRDCHGLLGQFLHQDVGLGEMLTDGSPEDGARKTPVLKVKRRSVPVVKKTRRIYSGAQSVDCWFARNNAAKLIDGRYEDYVVPHMFETAEWREGSNV</sequence>
<dbReference type="SMART" id="SM00327">
    <property type="entry name" value="VWA"/>
    <property type="match status" value="1"/>
</dbReference>
<dbReference type="Gene3D" id="3.40.50.410">
    <property type="entry name" value="von Willebrand factor, type A domain"/>
    <property type="match status" value="1"/>
</dbReference>
<dbReference type="AlphaFoldDB" id="A0A8C4YYH6"/>
<evidence type="ECO:0000259" key="9">
    <source>
        <dbReference type="PROSITE" id="PS50234"/>
    </source>
</evidence>
<dbReference type="GeneTree" id="ENSGT00940000158317"/>
<evidence type="ECO:0000256" key="4">
    <source>
        <dbReference type="ARBA" id="ARBA00022690"/>
    </source>
</evidence>
<dbReference type="SUPFAM" id="SSF53300">
    <property type="entry name" value="vWA-like"/>
    <property type="match status" value="1"/>
</dbReference>
<keyword evidence="3" id="KW-0964">Secreted</keyword>
<organism evidence="11 12">
    <name type="scientific">Gadus morhua</name>
    <name type="common">Atlantic cod</name>
    <dbReference type="NCBI Taxonomy" id="8049"/>
    <lineage>
        <taxon>Eukaryota</taxon>
        <taxon>Metazoa</taxon>
        <taxon>Chordata</taxon>
        <taxon>Craniata</taxon>
        <taxon>Vertebrata</taxon>
        <taxon>Euteleostomi</taxon>
        <taxon>Actinopterygii</taxon>
        <taxon>Neopterygii</taxon>
        <taxon>Teleostei</taxon>
        <taxon>Neoteleostei</taxon>
        <taxon>Acanthomorphata</taxon>
        <taxon>Zeiogadaria</taxon>
        <taxon>Gadariae</taxon>
        <taxon>Gadiformes</taxon>
        <taxon>Gadoidei</taxon>
        <taxon>Gadidae</taxon>
        <taxon>Gadus</taxon>
    </lineage>
</organism>
<keyword evidence="7" id="KW-0325">Glycoprotein</keyword>
<dbReference type="Pfam" id="PF06668">
    <property type="entry name" value="ITI_HC_C"/>
    <property type="match status" value="1"/>
</dbReference>
<name>A0A8C4YYH6_GADMO</name>
<evidence type="ECO:0000256" key="3">
    <source>
        <dbReference type="ARBA" id="ARBA00022525"/>
    </source>
</evidence>
<evidence type="ECO:0000256" key="6">
    <source>
        <dbReference type="ARBA" id="ARBA00022900"/>
    </source>
</evidence>
<dbReference type="OMA" id="TWSYLTI"/>
<gene>
    <name evidence="11" type="primary">ITIH5</name>
</gene>
<dbReference type="PROSITE" id="PS50234">
    <property type="entry name" value="VWFA"/>
    <property type="match status" value="1"/>
</dbReference>
<keyword evidence="12" id="KW-1185">Reference proteome</keyword>
<reference evidence="11" key="1">
    <citation type="submission" date="2025-08" db="UniProtKB">
        <authorList>
            <consortium name="Ensembl"/>
        </authorList>
    </citation>
    <scope>IDENTIFICATION</scope>
</reference>
<feature type="region of interest" description="Disordered" evidence="8">
    <location>
        <begin position="76"/>
        <end position="107"/>
    </location>
</feature>
<evidence type="ECO:0000256" key="5">
    <source>
        <dbReference type="ARBA" id="ARBA00022729"/>
    </source>
</evidence>
<evidence type="ECO:0000256" key="8">
    <source>
        <dbReference type="SAM" id="MobiDB-lite"/>
    </source>
</evidence>
<evidence type="ECO:0000256" key="2">
    <source>
        <dbReference type="ARBA" id="ARBA00010158"/>
    </source>
</evidence>
<comment type="similarity">
    <text evidence="2">Belongs to the ITIH family.</text>
</comment>
<dbReference type="InterPro" id="IPR050934">
    <property type="entry name" value="ITIH"/>
</dbReference>
<dbReference type="InterPro" id="IPR036465">
    <property type="entry name" value="vWFA_dom_sf"/>
</dbReference>
<dbReference type="InterPro" id="IPR002035">
    <property type="entry name" value="VWF_A"/>
</dbReference>
<dbReference type="GO" id="GO:0004867">
    <property type="term" value="F:serine-type endopeptidase inhibitor activity"/>
    <property type="evidence" value="ECO:0007669"/>
    <property type="project" value="UniProtKB-KW"/>
</dbReference>
<dbReference type="GO" id="GO:0030212">
    <property type="term" value="P:hyaluronan metabolic process"/>
    <property type="evidence" value="ECO:0007669"/>
    <property type="project" value="InterPro"/>
</dbReference>
<dbReference type="SMART" id="SM00609">
    <property type="entry name" value="VIT"/>
    <property type="match status" value="1"/>
</dbReference>
<comment type="subcellular location">
    <subcellularLocation>
        <location evidence="1">Secreted</location>
    </subcellularLocation>
</comment>
<proteinExistence type="inferred from homology"/>
<keyword evidence="5" id="KW-0732">Signal</keyword>
<dbReference type="InterPro" id="IPR013694">
    <property type="entry name" value="VIT"/>
</dbReference>
<feature type="domain" description="VWFA" evidence="9">
    <location>
        <begin position="261"/>
        <end position="445"/>
    </location>
</feature>
<feature type="domain" description="VIT" evidence="10">
    <location>
        <begin position="1"/>
        <end position="130"/>
    </location>
</feature>
<evidence type="ECO:0000313" key="11">
    <source>
        <dbReference type="Ensembl" id="ENSGMOP00000001114.2"/>
    </source>
</evidence>
<dbReference type="PANTHER" id="PTHR10338:SF62">
    <property type="entry name" value="INTER-ALPHA-TRYPSIN INHIBITOR HEAVY CHAIN H5"/>
    <property type="match status" value="1"/>
</dbReference>
<dbReference type="Proteomes" id="UP000694546">
    <property type="component" value="Chromosome 19"/>
</dbReference>
<protein>
    <submittedName>
        <fullName evidence="11">Inter-alpha-trypsin inhibitor heavy chain 5</fullName>
    </submittedName>
</protein>